<reference evidence="2 3" key="1">
    <citation type="journal article" date="2015" name="Genome Announc.">
        <title>Draft Genome Sequences of Marine Isolates of Thalassomonas viridans and Thalassomonas actiniarum.</title>
        <authorList>
            <person name="Olonade I."/>
            <person name="van Zyl L.J."/>
            <person name="Trindade M."/>
        </authorList>
    </citation>
    <scope>NUCLEOTIDE SEQUENCE [LARGE SCALE GENOMIC DNA]</scope>
    <source>
        <strain evidence="2 3">XOM25</strain>
    </source>
</reference>
<keyword evidence="1" id="KW-0472">Membrane</keyword>
<evidence type="ECO:0000313" key="3">
    <source>
        <dbReference type="Proteomes" id="UP000032352"/>
    </source>
</evidence>
<dbReference type="Proteomes" id="UP000032352">
    <property type="component" value="Chromosome"/>
</dbReference>
<organism evidence="2 3">
    <name type="scientific">Thalassomonas viridans</name>
    <dbReference type="NCBI Taxonomy" id="137584"/>
    <lineage>
        <taxon>Bacteria</taxon>
        <taxon>Pseudomonadati</taxon>
        <taxon>Pseudomonadota</taxon>
        <taxon>Gammaproteobacteria</taxon>
        <taxon>Alteromonadales</taxon>
        <taxon>Colwelliaceae</taxon>
        <taxon>Thalassomonas</taxon>
    </lineage>
</organism>
<dbReference type="KEGG" id="tvd:SG34_020245"/>
<keyword evidence="3" id="KW-1185">Reference proteome</keyword>
<evidence type="ECO:0000313" key="2">
    <source>
        <dbReference type="EMBL" id="WDE03694.1"/>
    </source>
</evidence>
<gene>
    <name evidence="2" type="ORF">SG34_020245</name>
</gene>
<keyword evidence="1" id="KW-1133">Transmembrane helix</keyword>
<feature type="transmembrane region" description="Helical" evidence="1">
    <location>
        <begin position="12"/>
        <end position="33"/>
    </location>
</feature>
<accession>A0AAE9Z0B4</accession>
<feature type="transmembrane region" description="Helical" evidence="1">
    <location>
        <begin position="54"/>
        <end position="74"/>
    </location>
</feature>
<keyword evidence="1" id="KW-0812">Transmembrane</keyword>
<reference evidence="2 3" key="2">
    <citation type="journal article" date="2022" name="Mar. Drugs">
        <title>Bioassay-Guided Fractionation Leads to the Detection of Cholic Acid Generated by the Rare Thalassomonas sp.</title>
        <authorList>
            <person name="Pheiffer F."/>
            <person name="Schneider Y.K."/>
            <person name="Hansen E.H."/>
            <person name="Andersen J.H."/>
            <person name="Isaksson J."/>
            <person name="Busche T."/>
            <person name="R C."/>
            <person name="Kalinowski J."/>
            <person name="Zyl L.V."/>
            <person name="Trindade M."/>
        </authorList>
    </citation>
    <scope>NUCLEOTIDE SEQUENCE [LARGE SCALE GENOMIC DNA]</scope>
    <source>
        <strain evidence="2 3">XOM25</strain>
    </source>
</reference>
<dbReference type="RefSeq" id="WP_044842478.1">
    <property type="nucleotide sequence ID" value="NZ_CP059733.1"/>
</dbReference>
<dbReference type="EMBL" id="CP059733">
    <property type="protein sequence ID" value="WDE03694.1"/>
    <property type="molecule type" value="Genomic_DNA"/>
</dbReference>
<sequence>MLEFLTEDWFIYGAGILFFICAFCSVCFSRISIKHIEKEMAKDGKLPPDWDKGIGARVGAYAVALIIKRVLLLYGPE</sequence>
<evidence type="ECO:0000256" key="1">
    <source>
        <dbReference type="SAM" id="Phobius"/>
    </source>
</evidence>
<dbReference type="AlphaFoldDB" id="A0AAE9Z0B4"/>
<proteinExistence type="predicted"/>
<protein>
    <submittedName>
        <fullName evidence="2">Uncharacterized protein</fullName>
    </submittedName>
</protein>
<name>A0AAE9Z0B4_9GAMM</name>